<dbReference type="AlphaFoldDB" id="A0A4P7IK70"/>
<dbReference type="Gene3D" id="3.90.550.10">
    <property type="entry name" value="Spore Coat Polysaccharide Biosynthesis Protein SpsA, Chain A"/>
    <property type="match status" value="1"/>
</dbReference>
<keyword evidence="2" id="KW-0472">Membrane</keyword>
<dbReference type="InterPro" id="IPR029044">
    <property type="entry name" value="Nucleotide-diphossugar_trans"/>
</dbReference>
<evidence type="ECO:0000313" key="3">
    <source>
        <dbReference type="EMBL" id="QBX56331.1"/>
    </source>
</evidence>
<feature type="transmembrane region" description="Helical" evidence="2">
    <location>
        <begin position="761"/>
        <end position="783"/>
    </location>
</feature>
<dbReference type="Proteomes" id="UP000294853">
    <property type="component" value="Chromosome"/>
</dbReference>
<feature type="transmembrane region" description="Helical" evidence="2">
    <location>
        <begin position="692"/>
        <end position="714"/>
    </location>
</feature>
<organism evidence="3 4">
    <name type="scientific">Nocardioides seonyuensis</name>
    <dbReference type="NCBI Taxonomy" id="2518371"/>
    <lineage>
        <taxon>Bacteria</taxon>
        <taxon>Bacillati</taxon>
        <taxon>Actinomycetota</taxon>
        <taxon>Actinomycetes</taxon>
        <taxon>Propionibacteriales</taxon>
        <taxon>Nocardioidaceae</taxon>
        <taxon>Nocardioides</taxon>
    </lineage>
</organism>
<dbReference type="OrthoDB" id="3734530at2"/>
<keyword evidence="3" id="KW-0808">Transferase</keyword>
<gene>
    <name evidence="3" type="ORF">EXE58_13205</name>
</gene>
<evidence type="ECO:0000256" key="2">
    <source>
        <dbReference type="SAM" id="Phobius"/>
    </source>
</evidence>
<reference evidence="3 4" key="1">
    <citation type="submission" date="2019-03" db="EMBL/GenBank/DDBJ databases">
        <title>Three New Species of Nocardioides, Nocardioides euryhalodurans sp. nov., Nocardioides seonyuensis sp. nov. and Nocardioides eburneoflavus sp. nov. Iolated from Soil.</title>
        <authorList>
            <person name="Roh S.G."/>
            <person name="Lee C."/>
            <person name="Kim M.-K."/>
            <person name="Kim S.B."/>
        </authorList>
    </citation>
    <scope>NUCLEOTIDE SEQUENCE [LARGE SCALE GENOMIC DNA]</scope>
    <source>
        <strain evidence="3 4">MMS17-SY207-3</strain>
    </source>
</reference>
<dbReference type="EMBL" id="CP038436">
    <property type="protein sequence ID" value="QBX56331.1"/>
    <property type="molecule type" value="Genomic_DNA"/>
</dbReference>
<dbReference type="Pfam" id="PF13641">
    <property type="entry name" value="Glyco_tranf_2_3"/>
    <property type="match status" value="1"/>
</dbReference>
<dbReference type="InterPro" id="IPR050834">
    <property type="entry name" value="Glycosyltransf_2"/>
</dbReference>
<protein>
    <submittedName>
        <fullName evidence="3">Glycosyltransferase family 2 protein</fullName>
    </submittedName>
</protein>
<dbReference type="KEGG" id="nsn:EXE58_13205"/>
<feature type="transmembrane region" description="Helical" evidence="2">
    <location>
        <begin position="507"/>
        <end position="522"/>
    </location>
</feature>
<feature type="transmembrane region" description="Helical" evidence="2">
    <location>
        <begin position="668"/>
        <end position="685"/>
    </location>
</feature>
<keyword evidence="2" id="KW-1133">Transmembrane helix</keyword>
<dbReference type="PANTHER" id="PTHR43685">
    <property type="entry name" value="GLYCOSYLTRANSFERASE"/>
    <property type="match status" value="1"/>
</dbReference>
<feature type="transmembrane region" description="Helical" evidence="2">
    <location>
        <begin position="476"/>
        <end position="495"/>
    </location>
</feature>
<feature type="transmembrane region" description="Helical" evidence="2">
    <location>
        <begin position="726"/>
        <end position="749"/>
    </location>
</feature>
<keyword evidence="4" id="KW-1185">Reference proteome</keyword>
<feature type="region of interest" description="Disordered" evidence="1">
    <location>
        <begin position="350"/>
        <end position="378"/>
    </location>
</feature>
<dbReference type="SUPFAM" id="SSF53448">
    <property type="entry name" value="Nucleotide-diphospho-sugar transferases"/>
    <property type="match status" value="1"/>
</dbReference>
<accession>A0A4P7IK70</accession>
<evidence type="ECO:0000256" key="1">
    <source>
        <dbReference type="SAM" id="MobiDB-lite"/>
    </source>
</evidence>
<feature type="transmembrane region" description="Helical" evidence="2">
    <location>
        <begin position="393"/>
        <end position="413"/>
    </location>
</feature>
<dbReference type="RefSeq" id="WP_135268321.1">
    <property type="nucleotide sequence ID" value="NZ_CP038436.1"/>
</dbReference>
<evidence type="ECO:0000313" key="4">
    <source>
        <dbReference type="Proteomes" id="UP000294853"/>
    </source>
</evidence>
<keyword evidence="2" id="KW-0812">Transmembrane</keyword>
<name>A0A4P7IK70_9ACTN</name>
<dbReference type="PANTHER" id="PTHR43685:SF3">
    <property type="entry name" value="SLR2126 PROTEIN"/>
    <property type="match status" value="1"/>
</dbReference>
<sequence>MTVSALVVSHDGARWLPAVLAGLAAQTRPVDHAVLVDTTSRDASPDLARAALGDDRVHVVPGSTSYPAAVAHGLALLPDDPDGWVWLLHDDSNPAPDALSELLAAAESHPGVDILGPKLREWPSLRRLLEVGLTITGTGHRETGLERGEYDQGQHDEIRTVLAVNTAGMLVRRRVIDELDGLDPELPIFGNDIDFGWRAAQAGHETLVVPKAVVFHAEAAHRGVRRTPLTGRHTHYQERRAALFTSLANVSGRLLPWQFVRLFMGSLLRVLGFLGVRAVGEALDELAAVLSVCGRPGQVLAARRARAARRQGDPHDVRHLLAPAWLPYRHGLDCVTDLVAAATNQAQDVAERRRSAKLEATGAPGVTPRTTSRPAPEDDDEAFLTDSGMVARFFTNPVAVVLFVAAVLGVVAAREAFGSITGGALSPTPAEVSDWWQLHLESWHPLGTGTDVPAPAYLLPFALAGWVMLGEPGAVVSALMLLAVPVAALGAWRLLEVVGRLADPRGLPRWLVLWGALTYALVPATSGAWGQGRFGTVAVAALLPWAARAALGFVDPEVDRRWRAAWRTALLLALGAAFVPGLWLFAVLAAAVVLAAAAFIAPRLLRDRDSWGPPVLAVALTPALLAPWFVPLLTTGSAAGLLLEAGRLPMSEVSFVGLLTGRLGDGGAPWWLGIGPGVLAVLALVPRRSRVSVLACWLVALAAALVSAVLAQVTLSLPALDTRPSLGLFVVVLQGLAVVAVVLGAEGFAHRVEAGHPWWQRSLVVSLAVAAAVVPVGGLVWWLSGPDDSLARDIEQVVPAYMEQSSLLGPEHGVLVLSGSVETGLDYRIRRGDGVTVGEDEILSLADEDRAFTEEVRQLASAPTPDVVATLGERGVEYVVLSAPADGRISARLDATAGLDQASAENRATRAWRVDRPLDPEAVEGDRDWWRSVLLLLQAVLVVVALVQAAPTVRSKRDD</sequence>
<proteinExistence type="predicted"/>
<dbReference type="GO" id="GO:0016740">
    <property type="term" value="F:transferase activity"/>
    <property type="evidence" value="ECO:0007669"/>
    <property type="project" value="UniProtKB-KW"/>
</dbReference>
<feature type="transmembrane region" description="Helical" evidence="2">
    <location>
        <begin position="566"/>
        <end position="599"/>
    </location>
</feature>